<feature type="domain" description="HMG box" evidence="13">
    <location>
        <begin position="40"/>
        <end position="69"/>
    </location>
</feature>
<evidence type="ECO:0000313" key="14">
    <source>
        <dbReference type="EMBL" id="KAJ9600005.1"/>
    </source>
</evidence>
<feature type="region of interest" description="Disordered" evidence="12">
    <location>
        <begin position="55"/>
        <end position="111"/>
    </location>
</feature>
<reference evidence="14" key="1">
    <citation type="journal article" date="2023" name="IScience">
        <title>Live-bearing cockroach genome reveals convergent evolutionary mechanisms linked to viviparity in insects and beyond.</title>
        <authorList>
            <person name="Fouks B."/>
            <person name="Harrison M.C."/>
            <person name="Mikhailova A.A."/>
            <person name="Marchal E."/>
            <person name="English S."/>
            <person name="Carruthers M."/>
            <person name="Jennings E.C."/>
            <person name="Chiamaka E.L."/>
            <person name="Frigard R.A."/>
            <person name="Pippel M."/>
            <person name="Attardo G.M."/>
            <person name="Benoit J.B."/>
            <person name="Bornberg-Bauer E."/>
            <person name="Tobe S.S."/>
        </authorList>
    </citation>
    <scope>NUCLEOTIDE SEQUENCE</scope>
    <source>
        <strain evidence="14">Stay&amp;Tobe</strain>
    </source>
</reference>
<evidence type="ECO:0000256" key="3">
    <source>
        <dbReference type="ARBA" id="ARBA00019052"/>
    </source>
</evidence>
<reference evidence="14" key="2">
    <citation type="submission" date="2023-05" db="EMBL/GenBank/DDBJ databases">
        <authorList>
            <person name="Fouks B."/>
        </authorList>
    </citation>
    <scope>NUCLEOTIDE SEQUENCE</scope>
    <source>
        <strain evidence="14">Stay&amp;Tobe</strain>
        <tissue evidence="14">Testes</tissue>
    </source>
</reference>
<evidence type="ECO:0000313" key="15">
    <source>
        <dbReference type="Proteomes" id="UP001233999"/>
    </source>
</evidence>
<gene>
    <name evidence="14" type="ORF">L9F63_009715</name>
</gene>
<dbReference type="SUPFAM" id="SSF47095">
    <property type="entry name" value="HMG-box"/>
    <property type="match status" value="1"/>
</dbReference>
<feature type="region of interest" description="Disordered" evidence="12">
    <location>
        <begin position="231"/>
        <end position="254"/>
    </location>
</feature>
<keyword evidence="6" id="KW-0726">Sexual differentiation</keyword>
<evidence type="ECO:0000256" key="6">
    <source>
        <dbReference type="ARBA" id="ARBA00022928"/>
    </source>
</evidence>
<feature type="non-terminal residue" evidence="14">
    <location>
        <position position="1"/>
    </location>
</feature>
<comment type="caution">
    <text evidence="14">The sequence shown here is derived from an EMBL/GenBank/DDBJ whole genome shotgun (WGS) entry which is preliminary data.</text>
</comment>
<dbReference type="GO" id="GO:0016607">
    <property type="term" value="C:nuclear speck"/>
    <property type="evidence" value="ECO:0007669"/>
    <property type="project" value="UniProtKB-SubCell"/>
</dbReference>
<dbReference type="EMBL" id="JASPKZ010000460">
    <property type="protein sequence ID" value="KAJ9600005.1"/>
    <property type="molecule type" value="Genomic_DNA"/>
</dbReference>
<comment type="subcellular location">
    <subcellularLocation>
        <location evidence="1">Nucleus speckle</location>
    </subcellularLocation>
</comment>
<feature type="compositionally biased region" description="Basic and acidic residues" evidence="12">
    <location>
        <begin position="55"/>
        <end position="70"/>
    </location>
</feature>
<evidence type="ECO:0000256" key="2">
    <source>
        <dbReference type="ARBA" id="ARBA00005998"/>
    </source>
</evidence>
<evidence type="ECO:0000256" key="11">
    <source>
        <dbReference type="ARBA" id="ARBA00045821"/>
    </source>
</evidence>
<evidence type="ECO:0000256" key="1">
    <source>
        <dbReference type="ARBA" id="ARBA00004324"/>
    </source>
</evidence>
<dbReference type="Gene3D" id="1.10.30.10">
    <property type="entry name" value="High mobility group box domain"/>
    <property type="match status" value="1"/>
</dbReference>
<evidence type="ECO:0000259" key="13">
    <source>
        <dbReference type="Pfam" id="PF00505"/>
    </source>
</evidence>
<keyword evidence="7" id="KW-0238">DNA-binding</keyword>
<dbReference type="PANTHER" id="PTHR10270:SF161">
    <property type="entry name" value="SEX-DETERMINING REGION Y PROTEIN"/>
    <property type="match status" value="1"/>
</dbReference>
<dbReference type="GO" id="GO:0007548">
    <property type="term" value="P:sex differentiation"/>
    <property type="evidence" value="ECO:0007669"/>
    <property type="project" value="UniProtKB-KW"/>
</dbReference>
<evidence type="ECO:0000256" key="8">
    <source>
        <dbReference type="ARBA" id="ARBA00023159"/>
    </source>
</evidence>
<evidence type="ECO:0000256" key="7">
    <source>
        <dbReference type="ARBA" id="ARBA00023125"/>
    </source>
</evidence>
<dbReference type="GO" id="GO:0001228">
    <property type="term" value="F:DNA-binding transcription activator activity, RNA polymerase II-specific"/>
    <property type="evidence" value="ECO:0007669"/>
    <property type="project" value="TreeGrafter"/>
</dbReference>
<sequence length="276" mass="30323">MKRDIKVNVILICWQIIVGPSRGMLHRRNVAENRNFLLFRILSEEEKQPFIEEAERLRSAHKKDHPDYKYQPRRRKPPKSATGNLQSQGSSSPSVSVPMSQSPPGPDCSFAKLYSDREYQQQGKRDLRRSQHRWIHLDHLNSHSQYQLVGTSGSDTTGTADPHVMARHHHQSFSRSNSGFMYGASSSSTPGGGPSGATGGFGLRSPAAPSAGGYVPGAGSEFLHHHHHLPAAAPNTSHHQAAPPPASPFPATSFPGSHHQAFYPYGPPQGPYYMSP</sequence>
<organism evidence="14 15">
    <name type="scientific">Diploptera punctata</name>
    <name type="common">Pacific beetle cockroach</name>
    <dbReference type="NCBI Taxonomy" id="6984"/>
    <lineage>
        <taxon>Eukaryota</taxon>
        <taxon>Metazoa</taxon>
        <taxon>Ecdysozoa</taxon>
        <taxon>Arthropoda</taxon>
        <taxon>Hexapoda</taxon>
        <taxon>Insecta</taxon>
        <taxon>Pterygota</taxon>
        <taxon>Neoptera</taxon>
        <taxon>Polyneoptera</taxon>
        <taxon>Dictyoptera</taxon>
        <taxon>Blattodea</taxon>
        <taxon>Blaberoidea</taxon>
        <taxon>Blaberidae</taxon>
        <taxon>Diplopterinae</taxon>
        <taxon>Diploptera</taxon>
    </lineage>
</organism>
<protein>
    <recommendedName>
        <fullName evidence="3">Sex-determining region Y protein</fullName>
    </recommendedName>
    <alternativeName>
        <fullName evidence="10">Testis-determining factor</fullName>
    </alternativeName>
</protein>
<proteinExistence type="inferred from homology"/>
<dbReference type="GO" id="GO:0005516">
    <property type="term" value="F:calmodulin binding"/>
    <property type="evidence" value="ECO:0007669"/>
    <property type="project" value="UniProtKB-KW"/>
</dbReference>
<comment type="similarity">
    <text evidence="2">Belongs to the SRY family.</text>
</comment>
<keyword evidence="5" id="KW-0112">Calmodulin-binding</keyword>
<keyword evidence="15" id="KW-1185">Reference proteome</keyword>
<dbReference type="Proteomes" id="UP001233999">
    <property type="component" value="Unassembled WGS sequence"/>
</dbReference>
<evidence type="ECO:0000256" key="4">
    <source>
        <dbReference type="ARBA" id="ARBA00022782"/>
    </source>
</evidence>
<name>A0AAD8AJ07_DIPPU</name>
<comment type="function">
    <text evidence="11">Transcriptional regulator that controls a genetic switch in male development. It is necessary and sufficient for initiating male sex determination by directing the development of supporting cell precursors (pre-Sertoli cells) as Sertoli rather than granulosa cells. Involved in different aspects of gene regulation including promoter activation or repression. Binds to the DNA consensus sequence 5'-[AT]AACAA[AT]-3'. SRY HMG box recognizes DNA by partial intercalation in the minor groove and promotes DNA bending. Also involved in pre-mRNA splicing. In male adult brain involved in the maintenance of motor functions of dopaminergic neurons.</text>
</comment>
<keyword evidence="4" id="KW-0221">Differentiation</keyword>
<evidence type="ECO:0000256" key="9">
    <source>
        <dbReference type="ARBA" id="ARBA00023163"/>
    </source>
</evidence>
<dbReference type="InterPro" id="IPR009071">
    <property type="entry name" value="HMG_box_dom"/>
</dbReference>
<evidence type="ECO:0000256" key="5">
    <source>
        <dbReference type="ARBA" id="ARBA00022860"/>
    </source>
</evidence>
<keyword evidence="9" id="KW-0804">Transcription</keyword>
<accession>A0AAD8AJ07</accession>
<feature type="compositionally biased region" description="Low complexity" evidence="12">
    <location>
        <begin position="87"/>
        <end position="100"/>
    </location>
</feature>
<dbReference type="InterPro" id="IPR050140">
    <property type="entry name" value="SRY-related_HMG-box_TF-like"/>
</dbReference>
<dbReference type="InterPro" id="IPR036910">
    <property type="entry name" value="HMG_box_dom_sf"/>
</dbReference>
<dbReference type="PANTHER" id="PTHR10270">
    <property type="entry name" value="SOX TRANSCRIPTION FACTOR"/>
    <property type="match status" value="1"/>
</dbReference>
<evidence type="ECO:0000256" key="12">
    <source>
        <dbReference type="SAM" id="MobiDB-lite"/>
    </source>
</evidence>
<dbReference type="GO" id="GO:0000978">
    <property type="term" value="F:RNA polymerase II cis-regulatory region sequence-specific DNA binding"/>
    <property type="evidence" value="ECO:0007669"/>
    <property type="project" value="TreeGrafter"/>
</dbReference>
<dbReference type="Pfam" id="PF00505">
    <property type="entry name" value="HMG_box"/>
    <property type="match status" value="1"/>
</dbReference>
<dbReference type="GO" id="GO:0030154">
    <property type="term" value="P:cell differentiation"/>
    <property type="evidence" value="ECO:0007669"/>
    <property type="project" value="UniProtKB-KW"/>
</dbReference>
<evidence type="ECO:0000256" key="10">
    <source>
        <dbReference type="ARBA" id="ARBA00032498"/>
    </source>
</evidence>
<keyword evidence="8" id="KW-0010">Activator</keyword>
<dbReference type="AlphaFoldDB" id="A0AAD8AJ07"/>